<evidence type="ECO:0000313" key="3">
    <source>
        <dbReference type="Proteomes" id="UP000823641"/>
    </source>
</evidence>
<reference evidence="2" key="2">
    <citation type="journal article" date="2021" name="PeerJ">
        <title>Extensive microbial diversity within the chicken gut microbiome revealed by metagenomics and culture.</title>
        <authorList>
            <person name="Gilroy R."/>
            <person name="Ravi A."/>
            <person name="Getino M."/>
            <person name="Pursley I."/>
            <person name="Horton D.L."/>
            <person name="Alikhan N.F."/>
            <person name="Baker D."/>
            <person name="Gharbi K."/>
            <person name="Hall N."/>
            <person name="Watson M."/>
            <person name="Adriaenssens E.M."/>
            <person name="Foster-Nyarko E."/>
            <person name="Jarju S."/>
            <person name="Secka A."/>
            <person name="Antonio M."/>
            <person name="Oren A."/>
            <person name="Chaudhuri R.R."/>
            <person name="La Ragione R."/>
            <person name="Hildebrand F."/>
            <person name="Pallen M.J."/>
        </authorList>
    </citation>
    <scope>NUCLEOTIDE SEQUENCE</scope>
    <source>
        <strain evidence="2">G3-3990</strain>
    </source>
</reference>
<proteinExistence type="predicted"/>
<accession>A0A9D9HTG6</accession>
<dbReference type="EMBL" id="JADIMG010000045">
    <property type="protein sequence ID" value="MBO8459583.1"/>
    <property type="molecule type" value="Genomic_DNA"/>
</dbReference>
<organism evidence="2 3">
    <name type="scientific">Candidatus Gallipaludibacter merdavium</name>
    <dbReference type="NCBI Taxonomy" id="2840839"/>
    <lineage>
        <taxon>Bacteria</taxon>
        <taxon>Pseudomonadati</taxon>
        <taxon>Bacteroidota</taxon>
        <taxon>Bacteroidia</taxon>
        <taxon>Bacteroidales</taxon>
        <taxon>Candidatus Gallipaludibacter</taxon>
    </lineage>
</organism>
<reference evidence="2" key="1">
    <citation type="submission" date="2020-10" db="EMBL/GenBank/DDBJ databases">
        <authorList>
            <person name="Gilroy R."/>
        </authorList>
    </citation>
    <scope>NUCLEOTIDE SEQUENCE</scope>
    <source>
        <strain evidence="2">G3-3990</strain>
    </source>
</reference>
<feature type="signal peptide" evidence="1">
    <location>
        <begin position="1"/>
        <end position="23"/>
    </location>
</feature>
<feature type="chain" id="PRO_5038417181" description="Lipoprotein" evidence="1">
    <location>
        <begin position="24"/>
        <end position="162"/>
    </location>
</feature>
<dbReference type="Proteomes" id="UP000823641">
    <property type="component" value="Unassembled WGS sequence"/>
</dbReference>
<protein>
    <recommendedName>
        <fullName evidence="4">Lipoprotein</fullName>
    </recommendedName>
</protein>
<comment type="caution">
    <text evidence="2">The sequence shown here is derived from an EMBL/GenBank/DDBJ whole genome shotgun (WGS) entry which is preliminary data.</text>
</comment>
<gene>
    <name evidence="2" type="ORF">IAA73_04525</name>
</gene>
<dbReference type="AlphaFoldDB" id="A0A9D9HTG6"/>
<evidence type="ECO:0008006" key="4">
    <source>
        <dbReference type="Google" id="ProtNLM"/>
    </source>
</evidence>
<name>A0A9D9HTG6_9BACT</name>
<sequence>MKKTISCVAFLAIILMLSSCNKAVDPLVGDYSYKTSGSVSVQTATDTTTHQLNETYGQMNIINLHSDDSIMIVMNEWEGKVYTVKCIAHEGGYVIPQYVKHVQINGLSSINNKYDVYASGTATIYDKNTIVIQETYTGIIHPDFSDTAIVEGNNILTIAQRN</sequence>
<dbReference type="PROSITE" id="PS51257">
    <property type="entry name" value="PROKAR_LIPOPROTEIN"/>
    <property type="match status" value="1"/>
</dbReference>
<evidence type="ECO:0000256" key="1">
    <source>
        <dbReference type="SAM" id="SignalP"/>
    </source>
</evidence>
<evidence type="ECO:0000313" key="2">
    <source>
        <dbReference type="EMBL" id="MBO8459583.1"/>
    </source>
</evidence>
<keyword evidence="1" id="KW-0732">Signal</keyword>